<gene>
    <name evidence="2" type="ORF">ASZ90_016684</name>
</gene>
<dbReference type="EMBL" id="LNQE01001761">
    <property type="protein sequence ID" value="KUG07887.1"/>
    <property type="molecule type" value="Genomic_DNA"/>
</dbReference>
<dbReference type="AlphaFoldDB" id="A0A0W8EGV2"/>
<name>A0A0W8EGV2_9ZZZZ</name>
<protein>
    <submittedName>
        <fullName evidence="2">Uncharacterized protein</fullName>
    </submittedName>
</protein>
<evidence type="ECO:0000256" key="1">
    <source>
        <dbReference type="SAM" id="MobiDB-lite"/>
    </source>
</evidence>
<sequence length="94" mass="10123">MDVHIDGTGKHGIPPAGDLVVSGEFCPGVDDIPVPDRDIGHPPVREEHVTKYKVTGWIGHRSHGLLLREAQNSDREALVPDRAELPGSPCTEGD</sequence>
<feature type="compositionally biased region" description="Basic and acidic residues" evidence="1">
    <location>
        <begin position="71"/>
        <end position="84"/>
    </location>
</feature>
<proteinExistence type="predicted"/>
<reference evidence="2" key="1">
    <citation type="journal article" date="2015" name="Proc. Natl. Acad. Sci. U.S.A.">
        <title>Networks of energetic and metabolic interactions define dynamics in microbial communities.</title>
        <authorList>
            <person name="Embree M."/>
            <person name="Liu J.K."/>
            <person name="Al-Bassam M.M."/>
            <person name="Zengler K."/>
        </authorList>
    </citation>
    <scope>NUCLEOTIDE SEQUENCE</scope>
</reference>
<evidence type="ECO:0000313" key="2">
    <source>
        <dbReference type="EMBL" id="KUG07887.1"/>
    </source>
</evidence>
<accession>A0A0W8EGV2</accession>
<organism evidence="2">
    <name type="scientific">hydrocarbon metagenome</name>
    <dbReference type="NCBI Taxonomy" id="938273"/>
    <lineage>
        <taxon>unclassified sequences</taxon>
        <taxon>metagenomes</taxon>
        <taxon>ecological metagenomes</taxon>
    </lineage>
</organism>
<feature type="region of interest" description="Disordered" evidence="1">
    <location>
        <begin position="71"/>
        <end position="94"/>
    </location>
</feature>
<comment type="caution">
    <text evidence="2">The sequence shown here is derived from an EMBL/GenBank/DDBJ whole genome shotgun (WGS) entry which is preliminary data.</text>
</comment>